<name>A0A8J5CRN0_CHIOP</name>
<proteinExistence type="predicted"/>
<accession>A0A8J5CRN0</accession>
<protein>
    <submittedName>
        <fullName evidence="1">Uncharacterized protein</fullName>
    </submittedName>
</protein>
<organism evidence="1 2">
    <name type="scientific">Chionoecetes opilio</name>
    <name type="common">Atlantic snow crab</name>
    <name type="synonym">Cancer opilio</name>
    <dbReference type="NCBI Taxonomy" id="41210"/>
    <lineage>
        <taxon>Eukaryota</taxon>
        <taxon>Metazoa</taxon>
        <taxon>Ecdysozoa</taxon>
        <taxon>Arthropoda</taxon>
        <taxon>Crustacea</taxon>
        <taxon>Multicrustacea</taxon>
        <taxon>Malacostraca</taxon>
        <taxon>Eumalacostraca</taxon>
        <taxon>Eucarida</taxon>
        <taxon>Decapoda</taxon>
        <taxon>Pleocyemata</taxon>
        <taxon>Brachyura</taxon>
        <taxon>Eubrachyura</taxon>
        <taxon>Majoidea</taxon>
        <taxon>Majidae</taxon>
        <taxon>Chionoecetes</taxon>
    </lineage>
</organism>
<comment type="caution">
    <text evidence="1">The sequence shown here is derived from an EMBL/GenBank/DDBJ whole genome shotgun (WGS) entry which is preliminary data.</text>
</comment>
<evidence type="ECO:0000313" key="1">
    <source>
        <dbReference type="EMBL" id="KAG0718306.1"/>
    </source>
</evidence>
<dbReference type="Proteomes" id="UP000770661">
    <property type="component" value="Unassembled WGS sequence"/>
</dbReference>
<evidence type="ECO:0000313" key="2">
    <source>
        <dbReference type="Proteomes" id="UP000770661"/>
    </source>
</evidence>
<dbReference type="EMBL" id="JACEEZ010016253">
    <property type="protein sequence ID" value="KAG0718306.1"/>
    <property type="molecule type" value="Genomic_DNA"/>
</dbReference>
<dbReference type="OrthoDB" id="6375759at2759"/>
<gene>
    <name evidence="1" type="ORF">GWK47_052643</name>
</gene>
<keyword evidence="2" id="KW-1185">Reference proteome</keyword>
<reference evidence="1" key="1">
    <citation type="submission" date="2020-07" db="EMBL/GenBank/DDBJ databases">
        <title>The High-quality genome of the commercially important snow crab, Chionoecetes opilio.</title>
        <authorList>
            <person name="Jeong J.-H."/>
            <person name="Ryu S."/>
        </authorList>
    </citation>
    <scope>NUCLEOTIDE SEQUENCE</scope>
    <source>
        <strain evidence="1">MADBK_172401_WGS</strain>
        <tissue evidence="1">Digestive gland</tissue>
    </source>
</reference>
<dbReference type="AlphaFoldDB" id="A0A8J5CRN0"/>
<sequence>MVQALPASQRLSFDGETNLTSQESRVFPSTLACAAEGLIAHYPQSNGRARGGQSSVPRVAYAATLAGNGAPVHRRRCMAIMQYHQHSPARAPKPSPAQADHRTLAARPIPVDTSLYEVSERWRGCCGARTGHCPLLWDSAASRHTNSPNLEPLTTALRTRNPKPRRGRWIAAGTVHGDSSPRQYLVAAGRQRAHAHQNRRHLPPLTCVQAHDYRDNSGCLAPPQPSQGRP</sequence>